<evidence type="ECO:0000313" key="1">
    <source>
        <dbReference type="EMBL" id="CAB3976451.1"/>
    </source>
</evidence>
<accession>A0A6J5JXZ0</accession>
<gene>
    <name evidence="1" type="ORF">ESZ_00260</name>
</gene>
<name>A0A6J5JXZ0_9GAMM</name>
<organism evidence="1 2">
    <name type="scientific">Candidatus Azoamicus ciliaticola</name>
    <dbReference type="NCBI Taxonomy" id="2652803"/>
    <lineage>
        <taxon>Bacteria</taxon>
        <taxon>Pseudomonadati</taxon>
        <taxon>Pseudomonadota</taxon>
        <taxon>Gammaproteobacteria</taxon>
        <taxon>Candidatus Azoamicaceae</taxon>
        <taxon>Candidatus Azoamicus</taxon>
    </lineage>
</organism>
<keyword evidence="2" id="KW-1185">Reference proteome</keyword>
<dbReference type="KEGG" id="acil:ESZ_00260"/>
<proteinExistence type="predicted"/>
<dbReference type="EMBL" id="LR794158">
    <property type="protein sequence ID" value="CAB3976451.1"/>
    <property type="molecule type" value="Genomic_DNA"/>
</dbReference>
<evidence type="ECO:0000313" key="2">
    <source>
        <dbReference type="Proteomes" id="UP000509549"/>
    </source>
</evidence>
<dbReference type="RefSeq" id="WP_176604978.1">
    <property type="nucleotide sequence ID" value="NZ_LR794158.1"/>
</dbReference>
<sequence length="102" mass="11851">MVSDDEFFLKSKSYKYFSAEMKENKIIRDTLIAFEEVLNIKKNIRSIYNTDDPEKVNMLIGTTVNGVIVTKKDFDYVLLIYNTYNGLYDKCKKLLSDGVTDI</sequence>
<dbReference type="AlphaFoldDB" id="A0A6J5JXZ0"/>
<reference evidence="1 2" key="1">
    <citation type="submission" date="2020-04" db="EMBL/GenBank/DDBJ databases">
        <authorList>
            <person name="Graf S J."/>
        </authorList>
    </citation>
    <scope>NUCLEOTIDE SEQUENCE [LARGE SCALE GENOMIC DNA]</scope>
    <source>
        <strain evidence="1">1</strain>
    </source>
</reference>
<dbReference type="Proteomes" id="UP000509549">
    <property type="component" value="Chromosome"/>
</dbReference>
<protein>
    <submittedName>
        <fullName evidence="1">Uncharacterized protein</fullName>
    </submittedName>
</protein>